<dbReference type="InterPro" id="IPR051707">
    <property type="entry name" value="PI-Interact_SigTrans_Reg"/>
</dbReference>
<feature type="region of interest" description="Disordered" evidence="1">
    <location>
        <begin position="263"/>
        <end position="299"/>
    </location>
</feature>
<dbReference type="AlphaFoldDB" id="A0A8K0L7T8"/>
<sequence>MANAVATPSASARPIGPLRLDRTPSLANAAERVRNVHLALDTLSPVNQKGHFEFDRVIKAGQVLKRTRKTKSWRPIYLVLRPNLLSIYRKEDENKLRHKIVLSDLTAIARQRDPKGKAKHVFGLFSPSRNFHLGAKDDKEAQEWVELIRREARIDEDEEDMNLMSPGGRPDSKYTGFGRHGRHTTQHRSTPQRGAEGPGFSSSDPDPFPQSSPSRTAPTYPPGDPRRPSTTLDYSGPENASYSDFSDFAGNAARLSALSLSRPKGLDQDVPEEPSDDAVTPASPIPSQPAFTTDSPKDPHALEEASARATVAQMQEAARIVNQDWILLLRSRGAVKQWKKTWMVLRPGSLAIYKNEKESSALKIIPFDEIVDAVEIDPISGSKRYCLQVITEEKGYRFCAADEDKLLKWLGAFKSLLVRRRGEGGSVAQ</sequence>
<dbReference type="OrthoDB" id="2157866at2759"/>
<dbReference type="Pfam" id="PF00169">
    <property type="entry name" value="PH"/>
    <property type="match status" value="2"/>
</dbReference>
<feature type="domain" description="PH" evidence="2">
    <location>
        <begin position="319"/>
        <end position="418"/>
    </location>
</feature>
<dbReference type="SUPFAM" id="SSF50729">
    <property type="entry name" value="PH domain-like"/>
    <property type="match status" value="2"/>
</dbReference>
<feature type="compositionally biased region" description="Low complexity" evidence="1">
    <location>
        <begin position="198"/>
        <end position="214"/>
    </location>
</feature>
<comment type="caution">
    <text evidence="3">The sequence shown here is derived from an EMBL/GenBank/DDBJ whole genome shotgun (WGS) entry which is preliminary data.</text>
</comment>
<keyword evidence="4" id="KW-1185">Reference proteome</keyword>
<evidence type="ECO:0000313" key="3">
    <source>
        <dbReference type="EMBL" id="KAG8631324.1"/>
    </source>
</evidence>
<feature type="region of interest" description="Disordered" evidence="1">
    <location>
        <begin position="157"/>
        <end position="238"/>
    </location>
</feature>
<dbReference type="Proteomes" id="UP000809789">
    <property type="component" value="Unassembled WGS sequence"/>
</dbReference>
<dbReference type="InterPro" id="IPR001849">
    <property type="entry name" value="PH_domain"/>
</dbReference>
<dbReference type="InterPro" id="IPR011993">
    <property type="entry name" value="PH-like_dom_sf"/>
</dbReference>
<reference evidence="3" key="1">
    <citation type="submission" date="2021-07" db="EMBL/GenBank/DDBJ databases">
        <title>Elsinoe batatas strain:CRI-CJ2 Genome sequencing and assembly.</title>
        <authorList>
            <person name="Huang L."/>
        </authorList>
    </citation>
    <scope>NUCLEOTIDE SEQUENCE</scope>
    <source>
        <strain evidence="3">CRI-CJ2</strain>
    </source>
</reference>
<dbReference type="PROSITE" id="PS50003">
    <property type="entry name" value="PH_DOMAIN"/>
    <property type="match status" value="2"/>
</dbReference>
<gene>
    <name evidence="3" type="ORF">KVT40_000464</name>
</gene>
<dbReference type="CDD" id="cd13298">
    <property type="entry name" value="PH1_PH_fungal"/>
    <property type="match status" value="1"/>
</dbReference>
<protein>
    <recommendedName>
        <fullName evidence="2">PH domain-containing protein</fullName>
    </recommendedName>
</protein>
<feature type="domain" description="PH" evidence="2">
    <location>
        <begin position="56"/>
        <end position="153"/>
    </location>
</feature>
<evidence type="ECO:0000259" key="2">
    <source>
        <dbReference type="PROSITE" id="PS50003"/>
    </source>
</evidence>
<dbReference type="SMART" id="SM00233">
    <property type="entry name" value="PH"/>
    <property type="match status" value="2"/>
</dbReference>
<feature type="compositionally biased region" description="Polar residues" evidence="1">
    <location>
        <begin position="228"/>
        <end position="238"/>
    </location>
</feature>
<evidence type="ECO:0000256" key="1">
    <source>
        <dbReference type="SAM" id="MobiDB-lite"/>
    </source>
</evidence>
<dbReference type="CDD" id="cd13299">
    <property type="entry name" value="PH2_PH_fungal"/>
    <property type="match status" value="1"/>
</dbReference>
<dbReference type="Gene3D" id="2.30.29.30">
    <property type="entry name" value="Pleckstrin-homology domain (PH domain)/Phosphotyrosine-binding domain (PTB)"/>
    <property type="match status" value="2"/>
</dbReference>
<dbReference type="EMBL" id="JAESVG020000001">
    <property type="protein sequence ID" value="KAG8631324.1"/>
    <property type="molecule type" value="Genomic_DNA"/>
</dbReference>
<name>A0A8K0L7T8_9PEZI</name>
<proteinExistence type="predicted"/>
<dbReference type="PANTHER" id="PTHR14336">
    <property type="entry name" value="TANDEM PH DOMAIN CONTAINING PROTEIN"/>
    <property type="match status" value="1"/>
</dbReference>
<evidence type="ECO:0000313" key="4">
    <source>
        <dbReference type="Proteomes" id="UP000809789"/>
    </source>
</evidence>
<accession>A0A8K0L7T8</accession>
<organism evidence="3 4">
    <name type="scientific">Elsinoe batatas</name>
    <dbReference type="NCBI Taxonomy" id="2601811"/>
    <lineage>
        <taxon>Eukaryota</taxon>
        <taxon>Fungi</taxon>
        <taxon>Dikarya</taxon>
        <taxon>Ascomycota</taxon>
        <taxon>Pezizomycotina</taxon>
        <taxon>Dothideomycetes</taxon>
        <taxon>Dothideomycetidae</taxon>
        <taxon>Myriangiales</taxon>
        <taxon>Elsinoaceae</taxon>
        <taxon>Elsinoe</taxon>
    </lineage>
</organism>